<dbReference type="Gene3D" id="3.30.70.940">
    <property type="entry name" value="NusG, N-terminal domain"/>
    <property type="match status" value="1"/>
</dbReference>
<dbReference type="PANTHER" id="PTHR11125:SF7">
    <property type="entry name" value="TRANSCRIPTION ELONGATION FACTOR SPT5"/>
    <property type="match status" value="1"/>
</dbReference>
<dbReference type="EMBL" id="KQ086205">
    <property type="protein sequence ID" value="KLO06458.1"/>
    <property type="molecule type" value="Genomic_DNA"/>
</dbReference>
<evidence type="ECO:0000313" key="7">
    <source>
        <dbReference type="EMBL" id="KLO06458.1"/>
    </source>
</evidence>
<evidence type="ECO:0000256" key="1">
    <source>
        <dbReference type="ARBA" id="ARBA00023163"/>
    </source>
</evidence>
<dbReference type="GO" id="GO:0006368">
    <property type="term" value="P:transcription elongation by RNA polymerase II"/>
    <property type="evidence" value="ECO:0007669"/>
    <property type="project" value="TreeGrafter"/>
</dbReference>
<dbReference type="PANTHER" id="PTHR11125">
    <property type="entry name" value="SUPPRESSOR OF TY 5"/>
    <property type="match status" value="1"/>
</dbReference>
<dbReference type="InterPro" id="IPR012337">
    <property type="entry name" value="RNaseH-like_sf"/>
</dbReference>
<accession>A0A0H2RAF1</accession>
<feature type="domain" description="KOW" evidence="6">
    <location>
        <begin position="411"/>
        <end position="438"/>
    </location>
</feature>
<dbReference type="InterPro" id="IPR036397">
    <property type="entry name" value="RNaseH_sf"/>
</dbReference>
<dbReference type="GO" id="GO:0032044">
    <property type="term" value="C:DSIF complex"/>
    <property type="evidence" value="ECO:0007669"/>
    <property type="project" value="TreeGrafter"/>
</dbReference>
<dbReference type="AlphaFoldDB" id="A0A0H2RAF1"/>
<feature type="domain" description="KOW" evidence="6">
    <location>
        <begin position="212"/>
        <end position="239"/>
    </location>
</feature>
<feature type="region of interest" description="Disordered" evidence="5">
    <location>
        <begin position="652"/>
        <end position="675"/>
    </location>
</feature>
<dbReference type="Pfam" id="PF03439">
    <property type="entry name" value="Spt5-NGN"/>
    <property type="match status" value="1"/>
</dbReference>
<organism evidence="7 8">
    <name type="scientific">Schizopora paradoxa</name>
    <dbReference type="NCBI Taxonomy" id="27342"/>
    <lineage>
        <taxon>Eukaryota</taxon>
        <taxon>Fungi</taxon>
        <taxon>Dikarya</taxon>
        <taxon>Basidiomycota</taxon>
        <taxon>Agaricomycotina</taxon>
        <taxon>Agaricomycetes</taxon>
        <taxon>Hymenochaetales</taxon>
        <taxon>Schizoporaceae</taxon>
        <taxon>Schizopora</taxon>
    </lineage>
</organism>
<dbReference type="OrthoDB" id="28901at2759"/>
<evidence type="ECO:0000256" key="5">
    <source>
        <dbReference type="SAM" id="MobiDB-lite"/>
    </source>
</evidence>
<keyword evidence="1" id="KW-0804">Transcription</keyword>
<feature type="compositionally biased region" description="Acidic residues" evidence="5">
    <location>
        <begin position="659"/>
        <end position="669"/>
    </location>
</feature>
<dbReference type="GO" id="GO:0006357">
    <property type="term" value="P:regulation of transcription by RNA polymerase II"/>
    <property type="evidence" value="ECO:0007669"/>
    <property type="project" value="InterPro"/>
</dbReference>
<dbReference type="Gene3D" id="3.30.420.10">
    <property type="entry name" value="Ribonuclease H-like superfamily/Ribonuclease H"/>
    <property type="match status" value="1"/>
</dbReference>
<proteinExistence type="predicted"/>
<dbReference type="STRING" id="27342.A0A0H2RAF1"/>
<dbReference type="SUPFAM" id="SSF53098">
    <property type="entry name" value="Ribonuclease H-like"/>
    <property type="match status" value="1"/>
</dbReference>
<dbReference type="InterPro" id="IPR036735">
    <property type="entry name" value="NGN_dom_sf"/>
</dbReference>
<dbReference type="Pfam" id="PF01612">
    <property type="entry name" value="DNA_pol_A_exo1"/>
    <property type="match status" value="1"/>
</dbReference>
<reference evidence="7 8" key="1">
    <citation type="submission" date="2015-04" db="EMBL/GenBank/DDBJ databases">
        <title>Complete genome sequence of Schizopora paradoxa KUC8140, a cosmopolitan wood degrader in East Asia.</title>
        <authorList>
            <consortium name="DOE Joint Genome Institute"/>
            <person name="Min B."/>
            <person name="Park H."/>
            <person name="Jang Y."/>
            <person name="Kim J.-J."/>
            <person name="Kim K.H."/>
            <person name="Pangilinan J."/>
            <person name="Lipzen A."/>
            <person name="Riley R."/>
            <person name="Grigoriev I.V."/>
            <person name="Spatafora J.W."/>
            <person name="Choi I.-G."/>
        </authorList>
    </citation>
    <scope>NUCLEOTIDE SEQUENCE [LARGE SCALE GENOMIC DNA]</scope>
    <source>
        <strain evidence="7 8">KUC8140</strain>
    </source>
</reference>
<dbReference type="InParanoid" id="A0A0H2RAF1"/>
<dbReference type="Proteomes" id="UP000053477">
    <property type="component" value="Unassembled WGS sequence"/>
</dbReference>
<comment type="function">
    <text evidence="2">The SPT4-SPT5 complex mediates both activation and inhibition of transcription elongation, and plays a role in pre-mRNA processing. This complex seems to be important for the stability of the RNA polymerase II elongation machinery on the chromatin template but not for the inherent ability of this machinery to translocate down the gene.</text>
</comment>
<dbReference type="GO" id="GO:0032784">
    <property type="term" value="P:regulation of DNA-templated transcription elongation"/>
    <property type="evidence" value="ECO:0007669"/>
    <property type="project" value="InterPro"/>
</dbReference>
<evidence type="ECO:0000313" key="8">
    <source>
        <dbReference type="Proteomes" id="UP000053477"/>
    </source>
</evidence>
<dbReference type="GO" id="GO:0003729">
    <property type="term" value="F:mRNA binding"/>
    <property type="evidence" value="ECO:0007669"/>
    <property type="project" value="TreeGrafter"/>
</dbReference>
<dbReference type="InterPro" id="IPR005824">
    <property type="entry name" value="KOW"/>
</dbReference>
<feature type="domain" description="KOW" evidence="6">
    <location>
        <begin position="565"/>
        <end position="592"/>
    </location>
</feature>
<dbReference type="InterPro" id="IPR039659">
    <property type="entry name" value="SPT5"/>
</dbReference>
<evidence type="ECO:0000259" key="6">
    <source>
        <dbReference type="SMART" id="SM00739"/>
    </source>
</evidence>
<evidence type="ECO:0000256" key="4">
    <source>
        <dbReference type="ARBA" id="ARBA00031006"/>
    </source>
</evidence>
<dbReference type="SMART" id="SM00739">
    <property type="entry name" value="KOW"/>
    <property type="match status" value="4"/>
</dbReference>
<name>A0A0H2RAF1_9AGAM</name>
<dbReference type="GO" id="GO:0008408">
    <property type="term" value="F:3'-5' exonuclease activity"/>
    <property type="evidence" value="ECO:0007669"/>
    <property type="project" value="InterPro"/>
</dbReference>
<keyword evidence="8" id="KW-1185">Reference proteome</keyword>
<gene>
    <name evidence="7" type="ORF">SCHPADRAFT_946075</name>
</gene>
<protein>
    <recommendedName>
        <fullName evidence="3">Chromatin elongation factor SPT5</fullName>
    </recommendedName>
    <alternativeName>
        <fullName evidence="4">Chromatin elongation factor spt5</fullName>
    </alternativeName>
</protein>
<dbReference type="InterPro" id="IPR005100">
    <property type="entry name" value="NGN-domain"/>
</dbReference>
<sequence length="1096" mass="123783">MAITTLPSACRDLDNRSVTQWTRLSGDRQRLTTRLRNFPIPQRSGEVLLLPPCLLFSVPLKAWVRGLLSKDNDFINDSDEEDASYDSQGPVALDPAGDFEAFCDSLAQKRVQANEVEEDLNELPLWGLRVKAGREFQLAKQIRRAARATYVFFEIKDAFAVRKSPGWIYIRSKSESLVLKLCERMVGIFKTSIILIPTEEHSSLFAEFGDKELEVATWVKIVRGIYKYNFGIVLSSSKSKSTTTVLLVPRFRQPSGKRKRGRPLRKLLTRDDLRISLFNHLATSSLSSADKETNQKRFMASIEDTSGGFKFDGEYYTTLGFIVRDYAPSELQVTQPRPGDVQEFIDAGIPFSARFLNVGDIVRVLSGKHARNLARVLTKGRDGTVRVALVDEYLQTGSIFTVLNELDVIREFKEGDGVVARLGSNTGKSGIVIRTIGSMLLVKEYETNEEFELQSAFAETDLPSVPSSAPTRVLAEPKGVVAGGTLVYVFDGSLAGKLGFLREIKEMSALVDMGADGLHWLWRDILITEDNRNLCNESSPKFDDDKVRSAFELYQAAPPTDVIALEMVNETVYVLRGPHKGKLGVVKGVAAKDALVAFESVLAGARPQQIARSDLLSKTIFDLNGDRPEGYTDEKKEEFSCLFERTVFQRERTPPTQVDEVEESDETEENTPFHDPIKEGMWVFDPLVAAHRSTHKLSVELLGHPDPKVKYGWICRAEGEIPMHPLASSFPPKLPIEYKTSHGASCVEEYAVKLIRPRTKTNALHLAVKGNKKGQFFRHIRTKDGKARVYPKGSENRKDVTEIDANHLCEVDEILKRNRGVSSARDKKKVDKIWQTVLDRLLVPRAYRFNAFPSLPRLIVLLSEESVNRALLCLRARSPPFIALDIEERPIEDKETRHTDLVQLRDESTIYLVHLAAMGMARDRMPVQLRELLEDGEILKIANHVRGDGCRLYRSHGCNIRGAVELSQVAIHVDPTAWPLHVSRARRLSNPRFWVKPPAYQNDNTRALEAMSVLYLRRVLSKEAQVSMWHLPLTEKMKLYAANDVDATFRVFIQLSHKPQFATVKRDAYIMDYIEDRARFRGTTRKWKAAGHPNHP</sequence>
<evidence type="ECO:0000256" key="3">
    <source>
        <dbReference type="ARBA" id="ARBA00029865"/>
    </source>
</evidence>
<evidence type="ECO:0000256" key="2">
    <source>
        <dbReference type="ARBA" id="ARBA00024691"/>
    </source>
</evidence>
<feature type="domain" description="KOW" evidence="6">
    <location>
        <begin position="355"/>
        <end position="382"/>
    </location>
</feature>
<dbReference type="InterPro" id="IPR002562">
    <property type="entry name" value="3'-5'_exonuclease_dom"/>
</dbReference>